<dbReference type="Pfam" id="PF12697">
    <property type="entry name" value="Abhydrolase_6"/>
    <property type="match status" value="1"/>
</dbReference>
<evidence type="ECO:0000313" key="4">
    <source>
        <dbReference type="Proteomes" id="UP000245916"/>
    </source>
</evidence>
<dbReference type="EMBL" id="QFFF01000001">
    <property type="protein sequence ID" value="PWG02554.1"/>
    <property type="molecule type" value="Genomic_DNA"/>
</dbReference>
<dbReference type="RefSeq" id="WP_109270693.1">
    <property type="nucleotide sequence ID" value="NZ_QFFF01000001.1"/>
</dbReference>
<accession>A0A2U2J2L9</accession>
<protein>
    <submittedName>
        <fullName evidence="3">Alpha/beta hydrolase</fullName>
    </submittedName>
</protein>
<dbReference type="AlphaFoldDB" id="A0A2U2J2L9"/>
<comment type="caution">
    <text evidence="3">The sequence shown here is derived from an EMBL/GenBank/DDBJ whole genome shotgun (WGS) entry which is preliminary data.</text>
</comment>
<gene>
    <name evidence="3" type="ORF">DF286_06500</name>
</gene>
<organism evidence="3 4">
    <name type="scientific">Allosphingosinicella humi</name>
    <dbReference type="NCBI Taxonomy" id="2068657"/>
    <lineage>
        <taxon>Bacteria</taxon>
        <taxon>Pseudomonadati</taxon>
        <taxon>Pseudomonadota</taxon>
        <taxon>Alphaproteobacteria</taxon>
        <taxon>Sphingomonadales</taxon>
        <taxon>Sphingomonadaceae</taxon>
        <taxon>Allosphingosinicella</taxon>
    </lineage>
</organism>
<dbReference type="Proteomes" id="UP000245916">
    <property type="component" value="Unassembled WGS sequence"/>
</dbReference>
<feature type="signal peptide" evidence="1">
    <location>
        <begin position="1"/>
        <end position="24"/>
    </location>
</feature>
<evidence type="ECO:0000259" key="2">
    <source>
        <dbReference type="Pfam" id="PF12697"/>
    </source>
</evidence>
<dbReference type="PANTHER" id="PTHR43194">
    <property type="entry name" value="HYDROLASE ALPHA/BETA FOLD FAMILY"/>
    <property type="match status" value="1"/>
</dbReference>
<feature type="domain" description="AB hydrolase-1" evidence="2">
    <location>
        <begin position="45"/>
        <end position="276"/>
    </location>
</feature>
<dbReference type="InterPro" id="IPR000073">
    <property type="entry name" value="AB_hydrolase_1"/>
</dbReference>
<evidence type="ECO:0000313" key="3">
    <source>
        <dbReference type="EMBL" id="PWG02554.1"/>
    </source>
</evidence>
<dbReference type="PRINTS" id="PR00111">
    <property type="entry name" value="ABHYDROLASE"/>
</dbReference>
<sequence length="285" mass="29371">MKRRDFLISAAAASAVTLMPPAFAAPGRFTSDRISVVVQGSGPDVILIPGLTASRDMWKGTVAAVPGYRYHLVQVAGFAGEPAGGNARGPVVQPVAAEIARYIDVAGLRAPSLIGHSMGGTLAMMIAARHPSKVGRLMVVDMLPAPAGLLGASAEGIRPLADALAGVLTSSPGGRRLLESLIGGFGASDGAGQSDSDVVATAMHELALIDLSAELPRITAPMTVVYATPPAGGGIDPAQVTRDYRQGYRPAPNANLVAIANSGHMIMYDQPQRFRAEVKAFLSGR</sequence>
<dbReference type="GO" id="GO:0016787">
    <property type="term" value="F:hydrolase activity"/>
    <property type="evidence" value="ECO:0007669"/>
    <property type="project" value="UniProtKB-KW"/>
</dbReference>
<dbReference type="SUPFAM" id="SSF53474">
    <property type="entry name" value="alpha/beta-Hydrolases"/>
    <property type="match status" value="1"/>
</dbReference>
<dbReference type="PANTHER" id="PTHR43194:SF2">
    <property type="entry name" value="PEROXISOMAL MEMBRANE PROTEIN LPX1"/>
    <property type="match status" value="1"/>
</dbReference>
<dbReference type="Gene3D" id="3.40.50.1820">
    <property type="entry name" value="alpha/beta hydrolase"/>
    <property type="match status" value="1"/>
</dbReference>
<evidence type="ECO:0000256" key="1">
    <source>
        <dbReference type="SAM" id="SignalP"/>
    </source>
</evidence>
<feature type="chain" id="PRO_5015552340" evidence="1">
    <location>
        <begin position="25"/>
        <end position="285"/>
    </location>
</feature>
<keyword evidence="4" id="KW-1185">Reference proteome</keyword>
<proteinExistence type="predicted"/>
<dbReference type="InterPro" id="IPR050228">
    <property type="entry name" value="Carboxylesterase_BioH"/>
</dbReference>
<keyword evidence="1" id="KW-0732">Signal</keyword>
<keyword evidence="3" id="KW-0378">Hydrolase</keyword>
<name>A0A2U2J2L9_9SPHN</name>
<reference evidence="3 4" key="1">
    <citation type="submission" date="2018-05" db="EMBL/GenBank/DDBJ databases">
        <title>Genome of Sphingosinicella humi QZX222.</title>
        <authorList>
            <person name="Qiao Z."/>
            <person name="Wang G."/>
        </authorList>
    </citation>
    <scope>NUCLEOTIDE SEQUENCE [LARGE SCALE GENOMIC DNA]</scope>
    <source>
        <strain evidence="3 4">QZX222</strain>
    </source>
</reference>
<dbReference type="InterPro" id="IPR029058">
    <property type="entry name" value="AB_hydrolase_fold"/>
</dbReference>
<dbReference type="OrthoDB" id="7172093at2"/>